<name>A0ABY2F5F9_9ACTN</name>
<dbReference type="Proteomes" id="UP000295060">
    <property type="component" value="Unassembled WGS sequence"/>
</dbReference>
<dbReference type="PANTHER" id="PTHR46577:SF1">
    <property type="entry name" value="HTH-TYPE TRANSCRIPTIONAL REGULATORY PROTEIN GABR"/>
    <property type="match status" value="1"/>
</dbReference>
<dbReference type="CDD" id="cd07377">
    <property type="entry name" value="WHTH_GntR"/>
    <property type="match status" value="1"/>
</dbReference>
<dbReference type="InterPro" id="IPR000524">
    <property type="entry name" value="Tscrpt_reg_HTH_GntR"/>
</dbReference>
<keyword evidence="5" id="KW-0804">Transcription</keyword>
<dbReference type="Pfam" id="PF00392">
    <property type="entry name" value="GntR"/>
    <property type="match status" value="1"/>
</dbReference>
<dbReference type="Pfam" id="PF00155">
    <property type="entry name" value="Aminotran_1_2"/>
    <property type="match status" value="1"/>
</dbReference>
<dbReference type="InterPro" id="IPR036390">
    <property type="entry name" value="WH_DNA-bd_sf"/>
</dbReference>
<dbReference type="EMBL" id="SODU01000005">
    <property type="protein sequence ID" value="TDW81787.1"/>
    <property type="molecule type" value="Genomic_DNA"/>
</dbReference>
<proteinExistence type="inferred from homology"/>
<evidence type="ECO:0000256" key="4">
    <source>
        <dbReference type="ARBA" id="ARBA00023125"/>
    </source>
</evidence>
<sequence length="495" mass="53224">MHPADRKLHIGPPALVYKRWIHVAGQDRVLRPPAGIRSSSMEDGGADLHLELTAARGRGDLVRALHESIRSGRLAAGTRLPSSRSLARDLGIARNTVADAYGQLVAEGWLTARQGSGTVVASRAAVPPSPVVSLPEARSFRYDLTPGSPDVATFPRTEWLAAARKALTAAPNEAFGLGDPRGRIELRRVLADYLARARGVRADPERILICSGYVQALSLLSEAIKALGGTTIAVEEFGYGLHRDVIRARGLDVAAVPVDELGAQTAGLTGQGVLLTPAHQMPTGVPLAPERRTAAVEWARESGAVLLEDDYDGEFRYDRQAVGALQALDPERVVYTGTASKSLAPGLRLAWMVLPQRLIEPVVAAKRTADFQTATLEQLVLAEFIASGHYDRHVRRSRLHYRRRRDRLVELLAVRAPTVEVAGISAGLHVLLDVPGDAEDMVTRAARQGLGLATLTTYHFNPTPATRQAVIVGYGTPPDHAYPGALDLLCQVLGV</sequence>
<feature type="domain" description="HTH gntR-type" evidence="6">
    <location>
        <begin position="55"/>
        <end position="123"/>
    </location>
</feature>
<dbReference type="InterPro" id="IPR036388">
    <property type="entry name" value="WH-like_DNA-bd_sf"/>
</dbReference>
<dbReference type="GO" id="GO:0008483">
    <property type="term" value="F:transaminase activity"/>
    <property type="evidence" value="ECO:0007669"/>
    <property type="project" value="UniProtKB-KW"/>
</dbReference>
<dbReference type="SUPFAM" id="SSF53383">
    <property type="entry name" value="PLP-dependent transferases"/>
    <property type="match status" value="1"/>
</dbReference>
<dbReference type="Gene3D" id="1.10.10.10">
    <property type="entry name" value="Winged helix-like DNA-binding domain superfamily/Winged helix DNA-binding domain"/>
    <property type="match status" value="1"/>
</dbReference>
<dbReference type="SUPFAM" id="SSF46785">
    <property type="entry name" value="Winged helix' DNA-binding domain"/>
    <property type="match status" value="1"/>
</dbReference>
<keyword evidence="3" id="KW-0805">Transcription regulation</keyword>
<evidence type="ECO:0000256" key="3">
    <source>
        <dbReference type="ARBA" id="ARBA00023015"/>
    </source>
</evidence>
<evidence type="ECO:0000259" key="6">
    <source>
        <dbReference type="PROSITE" id="PS50949"/>
    </source>
</evidence>
<dbReference type="InterPro" id="IPR015424">
    <property type="entry name" value="PyrdxlP-dep_Trfase"/>
</dbReference>
<evidence type="ECO:0000313" key="7">
    <source>
        <dbReference type="EMBL" id="TDW81787.1"/>
    </source>
</evidence>
<dbReference type="InterPro" id="IPR051446">
    <property type="entry name" value="HTH_trans_reg/aminotransferase"/>
</dbReference>
<keyword evidence="2" id="KW-0663">Pyridoxal phosphate</keyword>
<evidence type="ECO:0000256" key="5">
    <source>
        <dbReference type="ARBA" id="ARBA00023163"/>
    </source>
</evidence>
<dbReference type="InterPro" id="IPR015421">
    <property type="entry name" value="PyrdxlP-dep_Trfase_major"/>
</dbReference>
<comment type="caution">
    <text evidence="7">The sequence shown here is derived from an EMBL/GenBank/DDBJ whole genome shotgun (WGS) entry which is preliminary data.</text>
</comment>
<evidence type="ECO:0000256" key="2">
    <source>
        <dbReference type="ARBA" id="ARBA00022898"/>
    </source>
</evidence>
<keyword evidence="7" id="KW-0808">Transferase</keyword>
<dbReference type="Gene3D" id="3.40.640.10">
    <property type="entry name" value="Type I PLP-dependent aspartate aminotransferase-like (Major domain)"/>
    <property type="match status" value="1"/>
</dbReference>
<organism evidence="7 8">
    <name type="scientific">Kribbella pratensis</name>
    <dbReference type="NCBI Taxonomy" id="2512112"/>
    <lineage>
        <taxon>Bacteria</taxon>
        <taxon>Bacillati</taxon>
        <taxon>Actinomycetota</taxon>
        <taxon>Actinomycetes</taxon>
        <taxon>Propionibacteriales</taxon>
        <taxon>Kribbellaceae</taxon>
        <taxon>Kribbella</taxon>
    </lineage>
</organism>
<evidence type="ECO:0000256" key="1">
    <source>
        <dbReference type="ARBA" id="ARBA00005384"/>
    </source>
</evidence>
<reference evidence="7 8" key="1">
    <citation type="submission" date="2019-03" db="EMBL/GenBank/DDBJ databases">
        <title>Genomic Encyclopedia of Type Strains, Phase III (KMG-III): the genomes of soil and plant-associated and newly described type strains.</title>
        <authorList>
            <person name="Whitman W."/>
        </authorList>
    </citation>
    <scope>NUCLEOTIDE SEQUENCE [LARGE SCALE GENOMIC DNA]</scope>
    <source>
        <strain evidence="7 8">VKMAc-2574</strain>
    </source>
</reference>
<keyword evidence="7" id="KW-0032">Aminotransferase</keyword>
<dbReference type="PANTHER" id="PTHR46577">
    <property type="entry name" value="HTH-TYPE TRANSCRIPTIONAL REGULATORY PROTEIN GABR"/>
    <property type="match status" value="1"/>
</dbReference>
<protein>
    <submittedName>
        <fullName evidence="7">GntR family transcriptional regulator/MocR family aminotransferase</fullName>
    </submittedName>
</protein>
<keyword evidence="4" id="KW-0238">DNA-binding</keyword>
<dbReference type="PRINTS" id="PR00035">
    <property type="entry name" value="HTHGNTR"/>
</dbReference>
<dbReference type="InterPro" id="IPR004839">
    <property type="entry name" value="Aminotransferase_I/II_large"/>
</dbReference>
<evidence type="ECO:0000313" key="8">
    <source>
        <dbReference type="Proteomes" id="UP000295060"/>
    </source>
</evidence>
<accession>A0ABY2F5F9</accession>
<keyword evidence="8" id="KW-1185">Reference proteome</keyword>
<comment type="similarity">
    <text evidence="1">In the C-terminal section; belongs to the class-I pyridoxal-phosphate-dependent aminotransferase family.</text>
</comment>
<dbReference type="SMART" id="SM00345">
    <property type="entry name" value="HTH_GNTR"/>
    <property type="match status" value="1"/>
</dbReference>
<dbReference type="CDD" id="cd00609">
    <property type="entry name" value="AAT_like"/>
    <property type="match status" value="1"/>
</dbReference>
<dbReference type="PROSITE" id="PS50949">
    <property type="entry name" value="HTH_GNTR"/>
    <property type="match status" value="1"/>
</dbReference>
<gene>
    <name evidence="7" type="ORF">EV137_7797</name>
</gene>